<protein>
    <recommendedName>
        <fullName evidence="5">UBC core domain-containing protein</fullName>
    </recommendedName>
</protein>
<evidence type="ECO:0000256" key="2">
    <source>
        <dbReference type="ARBA" id="ARBA00022786"/>
    </source>
</evidence>
<evidence type="ECO:0000256" key="4">
    <source>
        <dbReference type="SAM" id="MobiDB-lite"/>
    </source>
</evidence>
<keyword evidence="3" id="KW-0067">ATP-binding</keyword>
<evidence type="ECO:0000256" key="3">
    <source>
        <dbReference type="ARBA" id="ARBA00022840"/>
    </source>
</evidence>
<proteinExistence type="predicted"/>
<dbReference type="Gene3D" id="3.10.110.10">
    <property type="entry name" value="Ubiquitin Conjugating Enzyme"/>
    <property type="match status" value="1"/>
</dbReference>
<evidence type="ECO:0000259" key="5">
    <source>
        <dbReference type="PROSITE" id="PS50127"/>
    </source>
</evidence>
<evidence type="ECO:0000256" key="1">
    <source>
        <dbReference type="ARBA" id="ARBA00022741"/>
    </source>
</evidence>
<dbReference type="SMART" id="SM00212">
    <property type="entry name" value="UBCc"/>
    <property type="match status" value="1"/>
</dbReference>
<dbReference type="AlphaFoldDB" id="A0A1E4TL17"/>
<evidence type="ECO:0000313" key="6">
    <source>
        <dbReference type="EMBL" id="ODV92444.1"/>
    </source>
</evidence>
<sequence>MLASRRLGKELKNLKENPLTGIDVVESDGFETWSIDIQVLDTDHPIYGRGQKYRLRFRFSPEYPIKAPIVVFERTPAREVPIHPHIYSNGHICLDLLGSGWSPVQSVSTIAISLQSMLAGNTRRQRPPDDSDYSSKAPSNPQKTQFYYHEDV</sequence>
<feature type="region of interest" description="Disordered" evidence="4">
    <location>
        <begin position="120"/>
        <end position="152"/>
    </location>
</feature>
<accession>A0A1E4TL17</accession>
<dbReference type="InterPro" id="IPR016135">
    <property type="entry name" value="UBQ-conjugating_enzyme/RWD"/>
</dbReference>
<feature type="domain" description="UBC core" evidence="5">
    <location>
        <begin position="2"/>
        <end position="152"/>
    </location>
</feature>
<dbReference type="EMBL" id="KV453841">
    <property type="protein sequence ID" value="ODV92444.1"/>
    <property type="molecule type" value="Genomic_DNA"/>
</dbReference>
<name>A0A1E4TL17_9ASCO</name>
<dbReference type="GO" id="GO:0005524">
    <property type="term" value="F:ATP binding"/>
    <property type="evidence" value="ECO:0007669"/>
    <property type="project" value="UniProtKB-KW"/>
</dbReference>
<dbReference type="CDD" id="cd23808">
    <property type="entry name" value="UBCc_UBE2W"/>
    <property type="match status" value="1"/>
</dbReference>
<gene>
    <name evidence="6" type="ORF">CANCADRAFT_1034</name>
</gene>
<keyword evidence="7" id="KW-1185">Reference proteome</keyword>
<dbReference type="InterPro" id="IPR050113">
    <property type="entry name" value="Ub_conjugating_enzyme"/>
</dbReference>
<dbReference type="Pfam" id="PF00179">
    <property type="entry name" value="UQ_con"/>
    <property type="match status" value="1"/>
</dbReference>
<reference evidence="7" key="1">
    <citation type="submission" date="2016-02" db="EMBL/GenBank/DDBJ databases">
        <title>Comparative genomics of biotechnologically important yeasts.</title>
        <authorList>
            <consortium name="DOE Joint Genome Institute"/>
            <person name="Riley R."/>
            <person name="Haridas S."/>
            <person name="Wolfe K.H."/>
            <person name="Lopes M.R."/>
            <person name="Hittinger C.T."/>
            <person name="Goker M."/>
            <person name="Salamov A."/>
            <person name="Wisecaver J."/>
            <person name="Long T.M."/>
            <person name="Aerts A.L."/>
            <person name="Barry K."/>
            <person name="Choi C."/>
            <person name="Clum A."/>
            <person name="Coughlan A.Y."/>
            <person name="Deshpande S."/>
            <person name="Douglass A.P."/>
            <person name="Hanson S.J."/>
            <person name="Klenk H.-P."/>
            <person name="Labutti K."/>
            <person name="Lapidus A."/>
            <person name="Lindquist E."/>
            <person name="Lipzen A."/>
            <person name="Meier-Kolthoff J.P."/>
            <person name="Ohm R.A."/>
            <person name="Otillar R.P."/>
            <person name="Pangilinan J."/>
            <person name="Peng Y."/>
            <person name="Rokas A."/>
            <person name="Rosa C.A."/>
            <person name="Scheuner C."/>
            <person name="Sibirny A.A."/>
            <person name="Slot J.C."/>
            <person name="Stielow J.B."/>
            <person name="Sun H."/>
            <person name="Kurtzman C.P."/>
            <person name="Blackwell M."/>
            <person name="Jeffries T.W."/>
            <person name="Grigoriev I.V."/>
        </authorList>
    </citation>
    <scope>NUCLEOTIDE SEQUENCE [LARGE SCALE GENOMIC DNA]</scope>
    <source>
        <strain evidence="7">NRRL Y-17796</strain>
    </source>
</reference>
<dbReference type="InterPro" id="IPR000608">
    <property type="entry name" value="UBC"/>
</dbReference>
<dbReference type="PROSITE" id="PS50127">
    <property type="entry name" value="UBC_2"/>
    <property type="match status" value="1"/>
</dbReference>
<feature type="compositionally biased region" description="Polar residues" evidence="4">
    <location>
        <begin position="134"/>
        <end position="145"/>
    </location>
</feature>
<dbReference type="Proteomes" id="UP000095023">
    <property type="component" value="Unassembled WGS sequence"/>
</dbReference>
<organism evidence="6 7">
    <name type="scientific">Tortispora caseinolytica NRRL Y-17796</name>
    <dbReference type="NCBI Taxonomy" id="767744"/>
    <lineage>
        <taxon>Eukaryota</taxon>
        <taxon>Fungi</taxon>
        <taxon>Dikarya</taxon>
        <taxon>Ascomycota</taxon>
        <taxon>Saccharomycotina</taxon>
        <taxon>Trigonopsidomycetes</taxon>
        <taxon>Trigonopsidales</taxon>
        <taxon>Trigonopsidaceae</taxon>
        <taxon>Tortispora</taxon>
    </lineage>
</organism>
<keyword evidence="2" id="KW-0833">Ubl conjugation pathway</keyword>
<dbReference type="OrthoDB" id="406833at2759"/>
<evidence type="ECO:0000313" key="7">
    <source>
        <dbReference type="Proteomes" id="UP000095023"/>
    </source>
</evidence>
<dbReference type="SUPFAM" id="SSF54495">
    <property type="entry name" value="UBC-like"/>
    <property type="match status" value="1"/>
</dbReference>
<keyword evidence="1" id="KW-0547">Nucleotide-binding</keyword>
<dbReference type="PANTHER" id="PTHR24067">
    <property type="entry name" value="UBIQUITIN-CONJUGATING ENZYME E2"/>
    <property type="match status" value="1"/>
</dbReference>